<keyword evidence="3" id="KW-1185">Reference proteome</keyword>
<dbReference type="Gramene" id="OMP04989">
    <property type="protein sequence ID" value="OMP04989"/>
    <property type="gene ID" value="CCACVL1_02078"/>
</dbReference>
<protein>
    <submittedName>
        <fullName evidence="2">Uncharacterized protein</fullName>
    </submittedName>
</protein>
<feature type="region of interest" description="Disordered" evidence="1">
    <location>
        <begin position="1"/>
        <end position="26"/>
    </location>
</feature>
<comment type="caution">
    <text evidence="2">The sequence shown here is derived from an EMBL/GenBank/DDBJ whole genome shotgun (WGS) entry which is preliminary data.</text>
</comment>
<proteinExistence type="predicted"/>
<name>A0A1R3KD70_COCAP</name>
<accession>A0A1R3KD70</accession>
<feature type="compositionally biased region" description="Polar residues" evidence="1">
    <location>
        <begin position="1"/>
        <end position="12"/>
    </location>
</feature>
<sequence length="26" mass="2672">MAERSSVSQNGADSAMAVGTRHPVGR</sequence>
<evidence type="ECO:0000313" key="2">
    <source>
        <dbReference type="EMBL" id="OMP04989.1"/>
    </source>
</evidence>
<reference evidence="2 3" key="1">
    <citation type="submission" date="2013-09" db="EMBL/GenBank/DDBJ databases">
        <title>Corchorus capsularis genome sequencing.</title>
        <authorList>
            <person name="Alam M."/>
            <person name="Haque M.S."/>
            <person name="Islam M.S."/>
            <person name="Emdad E.M."/>
            <person name="Islam M.M."/>
            <person name="Ahmed B."/>
            <person name="Halim A."/>
            <person name="Hossen Q.M.M."/>
            <person name="Hossain M.Z."/>
            <person name="Ahmed R."/>
            <person name="Khan M.M."/>
            <person name="Islam R."/>
            <person name="Rashid M.M."/>
            <person name="Khan S.A."/>
            <person name="Rahman M.S."/>
            <person name="Alam M."/>
        </authorList>
    </citation>
    <scope>NUCLEOTIDE SEQUENCE [LARGE SCALE GENOMIC DNA]</scope>
    <source>
        <strain evidence="3">cv. CVL-1</strain>
        <tissue evidence="2">Whole seedling</tissue>
    </source>
</reference>
<dbReference type="Proteomes" id="UP000188268">
    <property type="component" value="Unassembled WGS sequence"/>
</dbReference>
<dbReference type="EMBL" id="AWWV01005533">
    <property type="protein sequence ID" value="OMP04989.1"/>
    <property type="molecule type" value="Genomic_DNA"/>
</dbReference>
<organism evidence="2 3">
    <name type="scientific">Corchorus capsularis</name>
    <name type="common">Jute</name>
    <dbReference type="NCBI Taxonomy" id="210143"/>
    <lineage>
        <taxon>Eukaryota</taxon>
        <taxon>Viridiplantae</taxon>
        <taxon>Streptophyta</taxon>
        <taxon>Embryophyta</taxon>
        <taxon>Tracheophyta</taxon>
        <taxon>Spermatophyta</taxon>
        <taxon>Magnoliopsida</taxon>
        <taxon>eudicotyledons</taxon>
        <taxon>Gunneridae</taxon>
        <taxon>Pentapetalae</taxon>
        <taxon>rosids</taxon>
        <taxon>malvids</taxon>
        <taxon>Malvales</taxon>
        <taxon>Malvaceae</taxon>
        <taxon>Grewioideae</taxon>
        <taxon>Apeibeae</taxon>
        <taxon>Corchorus</taxon>
    </lineage>
</organism>
<evidence type="ECO:0000313" key="3">
    <source>
        <dbReference type="Proteomes" id="UP000188268"/>
    </source>
</evidence>
<evidence type="ECO:0000256" key="1">
    <source>
        <dbReference type="SAM" id="MobiDB-lite"/>
    </source>
</evidence>
<gene>
    <name evidence="2" type="ORF">CCACVL1_02078</name>
</gene>
<dbReference type="AlphaFoldDB" id="A0A1R3KD70"/>